<keyword evidence="2" id="KW-1185">Reference proteome</keyword>
<sequence>MSASHARWTALGSMAGAALDQRSIKVLFPLPGRPETTTTASAG</sequence>
<dbReference type="Proteomes" id="UP001142400">
    <property type="component" value="Unassembled WGS sequence"/>
</dbReference>
<dbReference type="EMBL" id="JANIIC010000003">
    <property type="protein sequence ID" value="MCQ8828117.1"/>
    <property type="molecule type" value="Genomic_DNA"/>
</dbReference>
<name>A0A9X2RRE9_STRMQ</name>
<dbReference type="AlphaFoldDB" id="A0A9X2RRE9"/>
<accession>A0A9X2RRE9</accession>
<protein>
    <submittedName>
        <fullName evidence="1">Uncharacterized protein</fullName>
    </submittedName>
</protein>
<evidence type="ECO:0000313" key="2">
    <source>
        <dbReference type="Proteomes" id="UP001142400"/>
    </source>
</evidence>
<proteinExistence type="predicted"/>
<organism evidence="1 2">
    <name type="scientific">Streptomyces malaysiensis subsp. samsunensis</name>
    <dbReference type="NCBI Taxonomy" id="459658"/>
    <lineage>
        <taxon>Bacteria</taxon>
        <taxon>Bacillati</taxon>
        <taxon>Actinomycetota</taxon>
        <taxon>Actinomycetes</taxon>
        <taxon>Kitasatosporales</taxon>
        <taxon>Streptomycetaceae</taxon>
        <taxon>Streptomyces</taxon>
        <taxon>Streptomyces violaceusniger group</taxon>
    </lineage>
</organism>
<comment type="caution">
    <text evidence="1">The sequence shown here is derived from an EMBL/GenBank/DDBJ whole genome shotgun (WGS) entry which is preliminary data.</text>
</comment>
<reference evidence="1" key="1">
    <citation type="submission" date="2022-06" db="EMBL/GenBank/DDBJ databases">
        <title>WGS of actinobacteria.</title>
        <authorList>
            <person name="Thawai C."/>
        </authorList>
    </citation>
    <scope>NUCLEOTIDE SEQUENCE</scope>
    <source>
        <strain evidence="1">DSM 42010</strain>
    </source>
</reference>
<evidence type="ECO:0000313" key="1">
    <source>
        <dbReference type="EMBL" id="MCQ8828117.1"/>
    </source>
</evidence>
<gene>
    <name evidence="1" type="ORF">NQU54_03175</name>
</gene>